<dbReference type="Gene3D" id="1.10.730.10">
    <property type="entry name" value="Isoleucyl-tRNA Synthetase, Domain 1"/>
    <property type="match status" value="1"/>
</dbReference>
<keyword evidence="7" id="KW-0030">Aminoacyl-tRNA synthetase</keyword>
<evidence type="ECO:0000256" key="6">
    <source>
        <dbReference type="ARBA" id="ARBA00022917"/>
    </source>
</evidence>
<dbReference type="Pfam" id="PF05746">
    <property type="entry name" value="DALR_1"/>
    <property type="match status" value="1"/>
</dbReference>
<dbReference type="EC" id="6.1.1.19" evidence="2"/>
<reference evidence="10 11" key="1">
    <citation type="journal article" date="2018" name="Mol. Plant">
        <title>The genome of Artemisia annua provides insight into the evolution of Asteraceae family and artemisinin biosynthesis.</title>
        <authorList>
            <person name="Shen Q."/>
            <person name="Zhang L."/>
            <person name="Liao Z."/>
            <person name="Wang S."/>
            <person name="Yan T."/>
            <person name="Shi P."/>
            <person name="Liu M."/>
            <person name="Fu X."/>
            <person name="Pan Q."/>
            <person name="Wang Y."/>
            <person name="Lv Z."/>
            <person name="Lu X."/>
            <person name="Zhang F."/>
            <person name="Jiang W."/>
            <person name="Ma Y."/>
            <person name="Chen M."/>
            <person name="Hao X."/>
            <person name="Li L."/>
            <person name="Tang Y."/>
            <person name="Lv G."/>
            <person name="Zhou Y."/>
            <person name="Sun X."/>
            <person name="Brodelius P.E."/>
            <person name="Rose J.K.C."/>
            <person name="Tang K."/>
        </authorList>
    </citation>
    <scope>NUCLEOTIDE SEQUENCE [LARGE SCALE GENOMIC DNA]</scope>
    <source>
        <strain evidence="11">cv. Huhao1</strain>
        <tissue evidence="10">Leaf</tissue>
    </source>
</reference>
<dbReference type="InterPro" id="IPR009080">
    <property type="entry name" value="tRNAsynth_Ia_anticodon-bd"/>
</dbReference>
<evidence type="ECO:0000256" key="7">
    <source>
        <dbReference type="ARBA" id="ARBA00023146"/>
    </source>
</evidence>
<dbReference type="GO" id="GO:0006420">
    <property type="term" value="P:arginyl-tRNA aminoacylation"/>
    <property type="evidence" value="ECO:0007669"/>
    <property type="project" value="InterPro"/>
</dbReference>
<evidence type="ECO:0000256" key="8">
    <source>
        <dbReference type="ARBA" id="ARBA00049339"/>
    </source>
</evidence>
<feature type="domain" description="DALR anticodon binding" evidence="9">
    <location>
        <begin position="214"/>
        <end position="344"/>
    </location>
</feature>
<evidence type="ECO:0000256" key="5">
    <source>
        <dbReference type="ARBA" id="ARBA00022840"/>
    </source>
</evidence>
<protein>
    <recommendedName>
        <fullName evidence="2">arginine--tRNA ligase</fullName>
        <ecNumber evidence="2">6.1.1.19</ecNumber>
    </recommendedName>
</protein>
<dbReference type="PANTHER" id="PTHR11956:SF5">
    <property type="entry name" value="ARGININE--TRNA LIGASE, CYTOPLASMIC"/>
    <property type="match status" value="1"/>
</dbReference>
<keyword evidence="11" id="KW-1185">Reference proteome</keyword>
<evidence type="ECO:0000256" key="3">
    <source>
        <dbReference type="ARBA" id="ARBA00022598"/>
    </source>
</evidence>
<dbReference type="SMART" id="SM00836">
    <property type="entry name" value="DALR_1"/>
    <property type="match status" value="1"/>
</dbReference>
<keyword evidence="4" id="KW-0547">Nucleotide-binding</keyword>
<sequence>MQERVTEIREEVEEEEEEDKRWSLQEEIAKPFDKALKHGLCIWDNNVSCSISPCFNKKYGDYTCTSILDTWPDVKKGRRFRGPTHAALNVRMRLVIQQNDMIERSLVSAPGFLHFTSREWIATSKMMMTEFLIERFPNGKVNDQAIGEPEVLYEESKKRFDEDAEFRERAQQLGRKAPTCMGANLQDKPRTLPKRISSYGVPRERRGGNTAVYLQYTHAQICSVTKKISKKIKKLKNLKVTDDEELILKNGEKLTLKNEEEHELGVHLLRFTEVLGEVSKVAMPHILCDYLYELCKKFNSLYSYVGEVVLSGEKTGEETSKLLLCEATRVVMKKCFHLLGITPIYRPPFAEPGTKSAPKFIRANLSSKLMLSDLTLNRLKMPPFAEPGTIPTPAARVPDEGALTLADFEDFEFDCGRLKVPPLESETTYFSDATEESETAYFSDATEEQLMTLFGTGSHFRFEVCKVVPRHNNDHTVYNTSGYDKLLLFGIIKAENSFLDPSNNGSFYMFNVDPDPSVYTTTRCFYMFNRNYDDSLVLTSDTIPPQEICYHSIHVFTSLKVTCKLYGAADKGRSDFKDLSEYWDHIRAQPKEKLPYPKVGQEMYYFDSDLLEFSDDNQEINFSEYFAKKPRGGFASLKLKGKNGCLELYYTALRYPVDATLEVEFFAPCKETKVAGRVMAYYGKDFYYDCDGAREDDHYAMMFETTPDGFLSPGKINLMRSVLAVPAQFSIIIVAQLREFLSEKVILSGSYEFRVPVHDPNSVGCIKGNDGVLLGLKVGWKLPL</sequence>
<keyword evidence="5" id="KW-0067">ATP-binding</keyword>
<dbReference type="InterPro" id="IPR008909">
    <property type="entry name" value="DALR_anticod-bd"/>
</dbReference>
<evidence type="ECO:0000256" key="4">
    <source>
        <dbReference type="ARBA" id="ARBA00022741"/>
    </source>
</evidence>
<dbReference type="GO" id="GO:0004814">
    <property type="term" value="F:arginine-tRNA ligase activity"/>
    <property type="evidence" value="ECO:0007669"/>
    <property type="project" value="UniProtKB-EC"/>
</dbReference>
<dbReference type="Gene3D" id="3.30.1360.70">
    <property type="entry name" value="Arginyl tRNA synthetase N-terminal domain"/>
    <property type="match status" value="1"/>
</dbReference>
<comment type="catalytic activity">
    <reaction evidence="8">
        <text>tRNA(Arg) + L-arginine + ATP = L-arginyl-tRNA(Arg) + AMP + diphosphate</text>
        <dbReference type="Rhea" id="RHEA:20301"/>
        <dbReference type="Rhea" id="RHEA-COMP:9658"/>
        <dbReference type="Rhea" id="RHEA-COMP:9673"/>
        <dbReference type="ChEBI" id="CHEBI:30616"/>
        <dbReference type="ChEBI" id="CHEBI:32682"/>
        <dbReference type="ChEBI" id="CHEBI:33019"/>
        <dbReference type="ChEBI" id="CHEBI:78442"/>
        <dbReference type="ChEBI" id="CHEBI:78513"/>
        <dbReference type="ChEBI" id="CHEBI:456215"/>
        <dbReference type="EC" id="6.1.1.19"/>
    </reaction>
</comment>
<keyword evidence="6" id="KW-0648">Protein biosynthesis</keyword>
<dbReference type="InterPro" id="IPR001278">
    <property type="entry name" value="Arg-tRNA-ligase"/>
</dbReference>
<dbReference type="STRING" id="35608.A0A2U1QGB0"/>
<keyword evidence="3" id="KW-0436">Ligase</keyword>
<dbReference type="SUPFAM" id="SSF47323">
    <property type="entry name" value="Anticodon-binding domain of a subclass of class I aminoacyl-tRNA synthetases"/>
    <property type="match status" value="1"/>
</dbReference>
<name>A0A2U1QGB0_ARTAN</name>
<evidence type="ECO:0000313" key="10">
    <source>
        <dbReference type="EMBL" id="PWA97049.1"/>
    </source>
</evidence>
<gene>
    <name evidence="10" type="ORF">CTI12_AA032950</name>
</gene>
<comment type="similarity">
    <text evidence="1">Belongs to the class-I aminoacyl-tRNA synthetase family.</text>
</comment>
<dbReference type="FunFam" id="1.10.730.10:FF:000006">
    <property type="entry name" value="Arginyl-tRNA synthetase 2, mitochondrial"/>
    <property type="match status" value="1"/>
</dbReference>
<accession>A0A2U1QGB0</accession>
<comment type="caution">
    <text evidence="10">The sequence shown here is derived from an EMBL/GenBank/DDBJ whole genome shotgun (WGS) entry which is preliminary data.</text>
</comment>
<organism evidence="10 11">
    <name type="scientific">Artemisia annua</name>
    <name type="common">Sweet wormwood</name>
    <dbReference type="NCBI Taxonomy" id="35608"/>
    <lineage>
        <taxon>Eukaryota</taxon>
        <taxon>Viridiplantae</taxon>
        <taxon>Streptophyta</taxon>
        <taxon>Embryophyta</taxon>
        <taxon>Tracheophyta</taxon>
        <taxon>Spermatophyta</taxon>
        <taxon>Magnoliopsida</taxon>
        <taxon>eudicotyledons</taxon>
        <taxon>Gunneridae</taxon>
        <taxon>Pentapetalae</taxon>
        <taxon>asterids</taxon>
        <taxon>campanulids</taxon>
        <taxon>Asterales</taxon>
        <taxon>Asteraceae</taxon>
        <taxon>Asteroideae</taxon>
        <taxon>Anthemideae</taxon>
        <taxon>Artemisiinae</taxon>
        <taxon>Artemisia</taxon>
    </lineage>
</organism>
<dbReference type="GO" id="GO:0005737">
    <property type="term" value="C:cytoplasm"/>
    <property type="evidence" value="ECO:0007669"/>
    <property type="project" value="InterPro"/>
</dbReference>
<dbReference type="InterPro" id="IPR036695">
    <property type="entry name" value="Arg-tRNA-synth_N_sf"/>
</dbReference>
<dbReference type="EMBL" id="PKPP01000146">
    <property type="protein sequence ID" value="PWA97049.1"/>
    <property type="molecule type" value="Genomic_DNA"/>
</dbReference>
<evidence type="ECO:0000259" key="9">
    <source>
        <dbReference type="SMART" id="SM00836"/>
    </source>
</evidence>
<proteinExistence type="inferred from homology"/>
<evidence type="ECO:0000256" key="1">
    <source>
        <dbReference type="ARBA" id="ARBA00005594"/>
    </source>
</evidence>
<dbReference type="PANTHER" id="PTHR11956">
    <property type="entry name" value="ARGINYL-TRNA SYNTHETASE"/>
    <property type="match status" value="1"/>
</dbReference>
<dbReference type="AlphaFoldDB" id="A0A2U1QGB0"/>
<dbReference type="Proteomes" id="UP000245207">
    <property type="component" value="Unassembled WGS sequence"/>
</dbReference>
<dbReference type="OrthoDB" id="68056at2759"/>
<dbReference type="GO" id="GO:0005524">
    <property type="term" value="F:ATP binding"/>
    <property type="evidence" value="ECO:0007669"/>
    <property type="project" value="UniProtKB-KW"/>
</dbReference>
<evidence type="ECO:0000313" key="11">
    <source>
        <dbReference type="Proteomes" id="UP000245207"/>
    </source>
</evidence>
<evidence type="ECO:0000256" key="2">
    <source>
        <dbReference type="ARBA" id="ARBA00012837"/>
    </source>
</evidence>